<evidence type="ECO:0000313" key="3">
    <source>
        <dbReference type="EMBL" id="SCY61866.1"/>
    </source>
</evidence>
<dbReference type="PATRIC" id="fig|451.8.peg.2287"/>
<reference evidence="4" key="2">
    <citation type="submission" date="2014-09" db="EMBL/GenBank/DDBJ databases">
        <authorList>
            <person name="Gomez-Valero L."/>
        </authorList>
    </citation>
    <scope>NUCLEOTIDE SEQUENCE [LARGE SCALE GENOMIC DNA]</scope>
    <source>
        <strain evidence="4">ATCC33218</strain>
    </source>
</reference>
<organism evidence="2 4">
    <name type="scientific">Legionella micdadei</name>
    <name type="common">Tatlockia micdadei</name>
    <dbReference type="NCBI Taxonomy" id="451"/>
    <lineage>
        <taxon>Bacteria</taxon>
        <taxon>Pseudomonadati</taxon>
        <taxon>Pseudomonadota</taxon>
        <taxon>Gammaproteobacteria</taxon>
        <taxon>Legionellales</taxon>
        <taxon>Legionellaceae</taxon>
        <taxon>Legionella</taxon>
    </lineage>
</organism>
<name>A0A098GEV8_LEGMI</name>
<dbReference type="Proteomes" id="UP000182998">
    <property type="component" value="Unassembled WGS sequence"/>
</dbReference>
<reference evidence="2" key="1">
    <citation type="submission" date="2014-09" db="EMBL/GenBank/DDBJ databases">
        <authorList>
            <person name="GOMEZ-VALERO Laura"/>
        </authorList>
    </citation>
    <scope>NUCLEOTIDE SEQUENCE</scope>
    <source>
        <strain evidence="2">ATCC33218</strain>
    </source>
</reference>
<gene>
    <name evidence="2" type="ORF">LMI_0702</name>
    <name evidence="3" type="ORF">SAMN02982997_02263</name>
</gene>
<evidence type="ECO:0000313" key="2">
    <source>
        <dbReference type="EMBL" id="CEG60026.1"/>
    </source>
</evidence>
<evidence type="ECO:0000313" key="5">
    <source>
        <dbReference type="Proteomes" id="UP000182998"/>
    </source>
</evidence>
<feature type="compositionally biased region" description="Polar residues" evidence="1">
    <location>
        <begin position="1"/>
        <end position="10"/>
    </location>
</feature>
<reference evidence="3 5" key="3">
    <citation type="submission" date="2016-10" db="EMBL/GenBank/DDBJ databases">
        <authorList>
            <person name="Varghese N."/>
            <person name="Submissions S."/>
        </authorList>
    </citation>
    <scope>NUCLEOTIDE SEQUENCE [LARGE SCALE GENOMIC DNA]</scope>
    <source>
        <strain evidence="3 5">ATCC 33218</strain>
    </source>
</reference>
<dbReference type="Pfam" id="PF05042">
    <property type="entry name" value="Caleosin"/>
    <property type="match status" value="1"/>
</dbReference>
<proteinExistence type="predicted"/>
<sequence>MKFFHNNSPPGNEIQIAESEETTSSTKKKSPFSPQVFRAALKNMKSEELLARYLEKQAQRHPEEYREAIQEFVKDQLAVRTGLMRHVSFFDPDNTSELSFMNVVQGFMDLGFSRFSSFGMTCLVMGGGIMGTQTLRPPIDGVHKLQHPMFHTAAFNEDRSKSKKNPEAHDRLVEKLVDQIMMGRDVIEEKDILAFADEIEKRHPVAGPSKIGQFILKQLQILAFKNLKTVCGDTLTKKDLMDFYRGTLFYAVAEPASVAPRVMALRT</sequence>
<accession>A0A098GEV8</accession>
<dbReference type="AlphaFoldDB" id="A0A098GEV8"/>
<dbReference type="Proteomes" id="UP000032414">
    <property type="component" value="Chromosome I"/>
</dbReference>
<protein>
    <submittedName>
        <fullName evidence="3">Caleosin related protein</fullName>
    </submittedName>
</protein>
<dbReference type="KEGG" id="tmc:LMI_0702"/>
<evidence type="ECO:0000313" key="4">
    <source>
        <dbReference type="Proteomes" id="UP000032414"/>
    </source>
</evidence>
<evidence type="ECO:0000256" key="1">
    <source>
        <dbReference type="SAM" id="MobiDB-lite"/>
    </source>
</evidence>
<dbReference type="RefSeq" id="WP_045098509.1">
    <property type="nucleotide sequence ID" value="NZ_CP020614.1"/>
</dbReference>
<feature type="region of interest" description="Disordered" evidence="1">
    <location>
        <begin position="1"/>
        <end position="31"/>
    </location>
</feature>
<dbReference type="HOGENOM" id="CLU_1056881_0_0_6"/>
<dbReference type="STRING" id="451.B6N58_11880"/>
<keyword evidence="5" id="KW-1185">Reference proteome</keyword>
<dbReference type="EMBL" id="FMVN01000011">
    <property type="protein sequence ID" value="SCY61866.1"/>
    <property type="molecule type" value="Genomic_DNA"/>
</dbReference>
<dbReference type="InterPro" id="IPR007736">
    <property type="entry name" value="Caleosin-related"/>
</dbReference>
<dbReference type="OrthoDB" id="5648729at2"/>
<dbReference type="EMBL" id="LN614830">
    <property type="protein sequence ID" value="CEG60026.1"/>
    <property type="molecule type" value="Genomic_DNA"/>
</dbReference>